<dbReference type="GO" id="GO:0005930">
    <property type="term" value="C:axoneme"/>
    <property type="evidence" value="ECO:0007669"/>
    <property type="project" value="TreeGrafter"/>
</dbReference>
<organism evidence="2 3">
    <name type="scientific">Portunus trituberculatus</name>
    <name type="common">Swimming crab</name>
    <name type="synonym">Neptunus trituberculatus</name>
    <dbReference type="NCBI Taxonomy" id="210409"/>
    <lineage>
        <taxon>Eukaryota</taxon>
        <taxon>Metazoa</taxon>
        <taxon>Ecdysozoa</taxon>
        <taxon>Arthropoda</taxon>
        <taxon>Crustacea</taxon>
        <taxon>Multicrustacea</taxon>
        <taxon>Malacostraca</taxon>
        <taxon>Eumalacostraca</taxon>
        <taxon>Eucarida</taxon>
        <taxon>Decapoda</taxon>
        <taxon>Pleocyemata</taxon>
        <taxon>Brachyura</taxon>
        <taxon>Eubrachyura</taxon>
        <taxon>Portunoidea</taxon>
        <taxon>Portunidae</taxon>
        <taxon>Portuninae</taxon>
        <taxon>Portunus</taxon>
    </lineage>
</organism>
<keyword evidence="3" id="KW-1185">Reference proteome</keyword>
<dbReference type="GO" id="GO:0034464">
    <property type="term" value="C:BBSome"/>
    <property type="evidence" value="ECO:0007669"/>
    <property type="project" value="TreeGrafter"/>
</dbReference>
<evidence type="ECO:0000313" key="3">
    <source>
        <dbReference type="Proteomes" id="UP000324222"/>
    </source>
</evidence>
<proteinExistence type="predicted"/>
<dbReference type="GO" id="GO:0043005">
    <property type="term" value="C:neuron projection"/>
    <property type="evidence" value="ECO:0007669"/>
    <property type="project" value="TreeGrafter"/>
</dbReference>
<sequence length="128" mass="14202">MSDCNGILVFITHIRPIIDIGSMVWNTGYVETMELNLTRVDYMQVGLTSPRCLRVLPSGTPKAQQKVVIGDHDGTIQLFTMKRGEVQFGFQTQTGKNITRLELGGALGKKNIITFIVVPEDMSTPVYV</sequence>
<dbReference type="GO" id="GO:0036064">
    <property type="term" value="C:ciliary basal body"/>
    <property type="evidence" value="ECO:0007669"/>
    <property type="project" value="TreeGrafter"/>
</dbReference>
<evidence type="ECO:0000259" key="1">
    <source>
        <dbReference type="Pfam" id="PF23743"/>
    </source>
</evidence>
<gene>
    <name evidence="2" type="primary">BBS7_0</name>
    <name evidence="2" type="ORF">E2C01_011387</name>
</gene>
<evidence type="ECO:0000313" key="2">
    <source>
        <dbReference type="EMBL" id="MPC18502.1"/>
    </source>
</evidence>
<dbReference type="PANTHER" id="PTHR16074">
    <property type="entry name" value="BARDET-BIEDL SYNDROME 7 PROTEIN"/>
    <property type="match status" value="1"/>
</dbReference>
<dbReference type="EMBL" id="VSRR010000686">
    <property type="protein sequence ID" value="MPC18502.1"/>
    <property type="molecule type" value="Genomic_DNA"/>
</dbReference>
<dbReference type="GO" id="GO:0060271">
    <property type="term" value="P:cilium assembly"/>
    <property type="evidence" value="ECO:0007669"/>
    <property type="project" value="TreeGrafter"/>
</dbReference>
<dbReference type="Proteomes" id="UP000324222">
    <property type="component" value="Unassembled WGS sequence"/>
</dbReference>
<feature type="domain" description="BBS7 beta-propeller" evidence="1">
    <location>
        <begin position="53"/>
        <end position="115"/>
    </location>
</feature>
<reference evidence="2 3" key="1">
    <citation type="submission" date="2019-05" db="EMBL/GenBank/DDBJ databases">
        <title>Another draft genome of Portunus trituberculatus and its Hox gene families provides insights of decapod evolution.</title>
        <authorList>
            <person name="Jeong J.-H."/>
            <person name="Song I."/>
            <person name="Kim S."/>
            <person name="Choi T."/>
            <person name="Kim D."/>
            <person name="Ryu S."/>
            <person name="Kim W."/>
        </authorList>
    </citation>
    <scope>NUCLEOTIDE SEQUENCE [LARGE SCALE GENOMIC DNA]</scope>
    <source>
        <tissue evidence="2">Muscle</tissue>
    </source>
</reference>
<dbReference type="AlphaFoldDB" id="A0A5B7DB27"/>
<comment type="caution">
    <text evidence="2">The sequence shown here is derived from an EMBL/GenBank/DDBJ whole genome shotgun (WGS) entry which is preliminary data.</text>
</comment>
<dbReference type="GO" id="GO:0008104">
    <property type="term" value="P:intracellular protein localization"/>
    <property type="evidence" value="ECO:0007669"/>
    <property type="project" value="TreeGrafter"/>
</dbReference>
<name>A0A5B7DB27_PORTR</name>
<dbReference type="OrthoDB" id="414590at2759"/>
<accession>A0A5B7DB27</accession>
<dbReference type="InterPro" id="IPR056332">
    <property type="entry name" value="Beta-prop_BBS7"/>
</dbReference>
<dbReference type="PANTHER" id="PTHR16074:SF4">
    <property type="entry name" value="BARDET-BIEDL SYNDROME 7 PROTEIN"/>
    <property type="match status" value="1"/>
</dbReference>
<dbReference type="GO" id="GO:0016020">
    <property type="term" value="C:membrane"/>
    <property type="evidence" value="ECO:0007669"/>
    <property type="project" value="TreeGrafter"/>
</dbReference>
<protein>
    <submittedName>
        <fullName evidence="2">Bardet-Biedl syndrome 7 protein</fullName>
    </submittedName>
</protein>
<dbReference type="Pfam" id="PF23743">
    <property type="entry name" value="Beta-prop_BBS7"/>
    <property type="match status" value="1"/>
</dbReference>